<feature type="transmembrane region" description="Helical" evidence="1">
    <location>
        <begin position="51"/>
        <end position="71"/>
    </location>
</feature>
<gene>
    <name evidence="3" type="ORF">ASU35_18140</name>
</gene>
<dbReference type="GO" id="GO:0006313">
    <property type="term" value="P:DNA transposition"/>
    <property type="evidence" value="ECO:0007669"/>
    <property type="project" value="InterPro"/>
</dbReference>
<keyword evidence="1" id="KW-0472">Membrane</keyword>
<keyword evidence="4" id="KW-1185">Reference proteome</keyword>
<protein>
    <submittedName>
        <fullName evidence="3">Transposase</fullName>
    </submittedName>
</protein>
<name>A0A0V8QFY5_9FIRM</name>
<comment type="caution">
    <text evidence="3">The sequence shown here is derived from an EMBL/GenBank/DDBJ whole genome shotgun (WGS) entry which is preliminary data.</text>
</comment>
<sequence length="135" mass="16147">MMLATNKEIKSKEDVIAVAKYYFSRWKIEEYFRCKKQMFQFENFRVRKLSAINALNFYITLCMAFLAHISMKPETNALKVSIIQKADPIKEKIYFCYYRLAKGIFGILSYAKEGVRLWFRTKRPVYRQLCLKLVV</sequence>
<dbReference type="EMBL" id="LNAM01000125">
    <property type="protein sequence ID" value="KSV59463.1"/>
    <property type="molecule type" value="Genomic_DNA"/>
</dbReference>
<reference evidence="3 4" key="1">
    <citation type="submission" date="2015-11" db="EMBL/GenBank/DDBJ databases">
        <title>Butyribacter intestini gen. nov., sp. nov., a butyric acid-producing bacterium of the family Lachnospiraceae isolated from the human faeces.</title>
        <authorList>
            <person name="Zou Y."/>
            <person name="Xue W."/>
            <person name="Luo G."/>
            <person name="Lv M."/>
        </authorList>
    </citation>
    <scope>NUCLEOTIDE SEQUENCE [LARGE SCALE GENOMIC DNA]</scope>
    <source>
        <strain evidence="3 4">ACET-33324</strain>
    </source>
</reference>
<keyword evidence="1" id="KW-0812">Transmembrane</keyword>
<dbReference type="GO" id="GO:0004803">
    <property type="term" value="F:transposase activity"/>
    <property type="evidence" value="ECO:0007669"/>
    <property type="project" value="InterPro"/>
</dbReference>
<dbReference type="AlphaFoldDB" id="A0A0V8QFY5"/>
<dbReference type="Pfam" id="PF01609">
    <property type="entry name" value="DDE_Tnp_1"/>
    <property type="match status" value="1"/>
</dbReference>
<accession>A0A0V8QFY5</accession>
<keyword evidence="1" id="KW-1133">Transmembrane helix</keyword>
<evidence type="ECO:0000256" key="1">
    <source>
        <dbReference type="SAM" id="Phobius"/>
    </source>
</evidence>
<dbReference type="InterPro" id="IPR012337">
    <property type="entry name" value="RNaseH-like_sf"/>
</dbReference>
<evidence type="ECO:0000259" key="2">
    <source>
        <dbReference type="Pfam" id="PF01609"/>
    </source>
</evidence>
<evidence type="ECO:0000313" key="4">
    <source>
        <dbReference type="Proteomes" id="UP000054874"/>
    </source>
</evidence>
<dbReference type="GO" id="GO:0003677">
    <property type="term" value="F:DNA binding"/>
    <property type="evidence" value="ECO:0007669"/>
    <property type="project" value="InterPro"/>
</dbReference>
<dbReference type="Proteomes" id="UP000054874">
    <property type="component" value="Unassembled WGS sequence"/>
</dbReference>
<dbReference type="Gene3D" id="3.90.350.10">
    <property type="entry name" value="Transposase Inhibitor Protein From Tn5, Chain A, domain 1"/>
    <property type="match status" value="1"/>
</dbReference>
<evidence type="ECO:0000313" key="3">
    <source>
        <dbReference type="EMBL" id="KSV59463.1"/>
    </source>
</evidence>
<proteinExistence type="predicted"/>
<dbReference type="InterPro" id="IPR002559">
    <property type="entry name" value="Transposase_11"/>
</dbReference>
<dbReference type="SUPFAM" id="SSF53098">
    <property type="entry name" value="Ribonuclease H-like"/>
    <property type="match status" value="1"/>
</dbReference>
<feature type="domain" description="Transposase IS4-like" evidence="2">
    <location>
        <begin position="15"/>
        <end position="63"/>
    </location>
</feature>
<organism evidence="3 4">
    <name type="scientific">Acetivibrio ethanolgignens</name>
    <dbReference type="NCBI Taxonomy" id="290052"/>
    <lineage>
        <taxon>Bacteria</taxon>
        <taxon>Bacillati</taxon>
        <taxon>Bacillota</taxon>
        <taxon>Clostridia</taxon>
        <taxon>Eubacteriales</taxon>
        <taxon>Oscillospiraceae</taxon>
        <taxon>Acetivibrio</taxon>
    </lineage>
</organism>